<dbReference type="GO" id="GO:0034551">
    <property type="term" value="P:mitochondrial respiratory chain complex III assembly"/>
    <property type="evidence" value="ECO:0007669"/>
    <property type="project" value="InterPro"/>
</dbReference>
<dbReference type="InterPro" id="IPR040395">
    <property type="entry name" value="TTC19"/>
</dbReference>
<keyword evidence="6" id="KW-0496">Mitochondrion</keyword>
<dbReference type="Pfam" id="PF13181">
    <property type="entry name" value="TPR_8"/>
    <property type="match status" value="1"/>
</dbReference>
<dbReference type="SUPFAM" id="SSF48452">
    <property type="entry name" value="TPR-like"/>
    <property type="match status" value="1"/>
</dbReference>
<dbReference type="SMART" id="SM00028">
    <property type="entry name" value="TPR"/>
    <property type="match status" value="5"/>
</dbReference>
<dbReference type="EMBL" id="ACPB03001559">
    <property type="status" value="NOT_ANNOTATED_CDS"/>
    <property type="molecule type" value="Genomic_DNA"/>
</dbReference>
<keyword evidence="5" id="KW-0809">Transit peptide</keyword>
<reference evidence="7" key="1">
    <citation type="submission" date="2015-05" db="UniProtKB">
        <authorList>
            <consortium name="EnsemblMetazoa"/>
        </authorList>
    </citation>
    <scope>IDENTIFICATION</scope>
</reference>
<dbReference type="AlphaFoldDB" id="T1HWZ6"/>
<evidence type="ECO:0000313" key="8">
    <source>
        <dbReference type="Proteomes" id="UP000015103"/>
    </source>
</evidence>
<keyword evidence="4" id="KW-0802">TPR repeat</keyword>
<dbReference type="eggNOG" id="KOG1840">
    <property type="taxonomic scope" value="Eukaryota"/>
</dbReference>
<evidence type="ECO:0000256" key="1">
    <source>
        <dbReference type="ARBA" id="ARBA00004173"/>
    </source>
</evidence>
<keyword evidence="3" id="KW-0677">Repeat</keyword>
<dbReference type="HOGENOM" id="CLU_728276_0_0_1"/>
<evidence type="ECO:0000256" key="2">
    <source>
        <dbReference type="ARBA" id="ARBA00008219"/>
    </source>
</evidence>
<evidence type="ECO:0008006" key="9">
    <source>
        <dbReference type="Google" id="ProtNLM"/>
    </source>
</evidence>
<organism evidence="7 8">
    <name type="scientific">Rhodnius prolixus</name>
    <name type="common">Triatomid bug</name>
    <dbReference type="NCBI Taxonomy" id="13249"/>
    <lineage>
        <taxon>Eukaryota</taxon>
        <taxon>Metazoa</taxon>
        <taxon>Ecdysozoa</taxon>
        <taxon>Arthropoda</taxon>
        <taxon>Hexapoda</taxon>
        <taxon>Insecta</taxon>
        <taxon>Pterygota</taxon>
        <taxon>Neoptera</taxon>
        <taxon>Paraneoptera</taxon>
        <taxon>Hemiptera</taxon>
        <taxon>Heteroptera</taxon>
        <taxon>Panheteroptera</taxon>
        <taxon>Cimicomorpha</taxon>
        <taxon>Reduviidae</taxon>
        <taxon>Triatominae</taxon>
        <taxon>Rhodnius</taxon>
    </lineage>
</organism>
<comment type="subcellular location">
    <subcellularLocation>
        <location evidence="1">Mitochondrion</location>
    </subcellularLocation>
</comment>
<dbReference type="InParanoid" id="T1HWZ6"/>
<dbReference type="PANTHER" id="PTHR13143:SF6">
    <property type="entry name" value="TETRATRICOPEPTIDE REPEAT PROTEIN 19, MITOCHONDRIAL"/>
    <property type="match status" value="1"/>
</dbReference>
<dbReference type="STRING" id="13249.T1HWZ6"/>
<evidence type="ECO:0000313" key="7">
    <source>
        <dbReference type="EnsemblMetazoa" id="RPRC008566-PA"/>
    </source>
</evidence>
<evidence type="ECO:0000256" key="4">
    <source>
        <dbReference type="ARBA" id="ARBA00022803"/>
    </source>
</evidence>
<accession>T1HWZ6</accession>
<dbReference type="Proteomes" id="UP000015103">
    <property type="component" value="Unassembled WGS sequence"/>
</dbReference>
<dbReference type="OMA" id="CVYDMLA"/>
<dbReference type="PANTHER" id="PTHR13143">
    <property type="entry name" value="TETRATRICOPEPTIDE REPEAT PROTEIN 19"/>
    <property type="match status" value="1"/>
</dbReference>
<comment type="similarity">
    <text evidence="2">Belongs to the TTC19 family.</text>
</comment>
<dbReference type="InterPro" id="IPR019734">
    <property type="entry name" value="TPR_rpt"/>
</dbReference>
<evidence type="ECO:0000256" key="3">
    <source>
        <dbReference type="ARBA" id="ARBA00022737"/>
    </source>
</evidence>
<proteinExistence type="inferred from homology"/>
<dbReference type="EnsemblMetazoa" id="RPRC008566-RA">
    <property type="protein sequence ID" value="RPRC008566-PA"/>
    <property type="gene ID" value="RPRC008566"/>
</dbReference>
<protein>
    <recommendedName>
        <fullName evidence="9">MalT-like TPR region domain-containing protein</fullName>
    </recommendedName>
</protein>
<dbReference type="Gene3D" id="1.25.40.10">
    <property type="entry name" value="Tetratricopeptide repeat domain"/>
    <property type="match status" value="2"/>
</dbReference>
<dbReference type="InterPro" id="IPR011990">
    <property type="entry name" value="TPR-like_helical_dom_sf"/>
</dbReference>
<evidence type="ECO:0000256" key="5">
    <source>
        <dbReference type="ARBA" id="ARBA00022946"/>
    </source>
</evidence>
<evidence type="ECO:0000256" key="6">
    <source>
        <dbReference type="ARBA" id="ARBA00023128"/>
    </source>
</evidence>
<dbReference type="VEuPathDB" id="VectorBase:RPRC008566"/>
<dbReference type="GO" id="GO:0005743">
    <property type="term" value="C:mitochondrial inner membrane"/>
    <property type="evidence" value="ECO:0007669"/>
    <property type="project" value="TreeGrafter"/>
</dbReference>
<sequence>MATYFKCIWQIKSKFVTYTKSLGLGLGKTCKKKYYFLLRNPTSFPKTVYVSFSFFSWAVVNVSADYKKDLQDQENEWRKERIVSQYISLAEVAIKDSILCKCVRNLYESDEGCVLVEGDMDKAVNLLGKALKVSENTCIIGITCVYDMLATIAFKKGNVSEASQLLEEAIAKLSESNNKEDKNMLVNFSLKLARLYESDGKFDLAELGFRNCVAIQKNKYLKGAHDDETTTLWINSLFWYGKFLAQSKRYQEAKQCFESAYVLIPHVKSIGNEQAMVTLYNLGEMSFATGDNEGALKHLLNAVIIGKSLKSPDLPIYYNKIGLVYLYRGIHNEAKRWCTNGLEASARHHNKSVKKESEDCLKEIERLRTSKTKKQPSSTS</sequence>
<name>T1HWZ6_RHOPR</name>
<keyword evidence="8" id="KW-1185">Reference proteome</keyword>